<organism evidence="2 3">
    <name type="scientific">Streptomyces albipurpureus</name>
    <dbReference type="NCBI Taxonomy" id="2897419"/>
    <lineage>
        <taxon>Bacteria</taxon>
        <taxon>Bacillati</taxon>
        <taxon>Actinomycetota</taxon>
        <taxon>Actinomycetes</taxon>
        <taxon>Kitasatosporales</taxon>
        <taxon>Streptomycetaceae</taxon>
        <taxon>Streptomyces</taxon>
    </lineage>
</organism>
<dbReference type="RefSeq" id="WP_250917535.1">
    <property type="nucleotide sequence ID" value="NZ_JAMQAW010000002.1"/>
</dbReference>
<gene>
    <name evidence="2" type="ORF">NBG84_02455</name>
</gene>
<evidence type="ECO:0000313" key="3">
    <source>
        <dbReference type="Proteomes" id="UP001431429"/>
    </source>
</evidence>
<reference evidence="2" key="1">
    <citation type="submission" date="2022-06" db="EMBL/GenBank/DDBJ databases">
        <title>Genome public.</title>
        <authorList>
            <person name="Sun Q."/>
        </authorList>
    </citation>
    <scope>NUCLEOTIDE SEQUENCE</scope>
    <source>
        <strain evidence="2">CWNU-1</strain>
    </source>
</reference>
<dbReference type="EMBL" id="JAMQAW010000002">
    <property type="protein sequence ID" value="MCM2387184.1"/>
    <property type="molecule type" value="Genomic_DNA"/>
</dbReference>
<keyword evidence="3" id="KW-1185">Reference proteome</keyword>
<evidence type="ECO:0000313" key="2">
    <source>
        <dbReference type="EMBL" id="MCM2387184.1"/>
    </source>
</evidence>
<name>A0ABT0UF10_9ACTN</name>
<comment type="caution">
    <text evidence="2">The sequence shown here is derived from an EMBL/GenBank/DDBJ whole genome shotgun (WGS) entry which is preliminary data.</text>
</comment>
<sequence length="46" mass="5259">MINERRKRRISARISPVTPTPHLMHIDKTPAQSSFFTGSRIAKHST</sequence>
<evidence type="ECO:0008006" key="4">
    <source>
        <dbReference type="Google" id="ProtNLM"/>
    </source>
</evidence>
<feature type="compositionally biased region" description="Basic residues" evidence="1">
    <location>
        <begin position="1"/>
        <end position="11"/>
    </location>
</feature>
<evidence type="ECO:0000256" key="1">
    <source>
        <dbReference type="SAM" id="MobiDB-lite"/>
    </source>
</evidence>
<accession>A0ABT0UF10</accession>
<feature type="region of interest" description="Disordered" evidence="1">
    <location>
        <begin position="1"/>
        <end position="25"/>
    </location>
</feature>
<dbReference type="Proteomes" id="UP001431429">
    <property type="component" value="Unassembled WGS sequence"/>
</dbReference>
<proteinExistence type="predicted"/>
<protein>
    <recommendedName>
        <fullName evidence="4">Transposase</fullName>
    </recommendedName>
</protein>